<dbReference type="Proteomes" id="UP000828390">
    <property type="component" value="Unassembled WGS sequence"/>
</dbReference>
<comment type="subcellular location">
    <subcellularLocation>
        <location evidence="1">Cell membrane</location>
        <topology evidence="1">Multi-pass membrane protein</topology>
    </subcellularLocation>
</comment>
<evidence type="ECO:0000256" key="5">
    <source>
        <dbReference type="ARBA" id="ARBA00023040"/>
    </source>
</evidence>
<dbReference type="SUPFAM" id="SSF81321">
    <property type="entry name" value="Family A G protein-coupled receptor-like"/>
    <property type="match status" value="1"/>
</dbReference>
<protein>
    <recommendedName>
        <fullName evidence="10">G-protein coupled receptors family 1 profile domain-containing protein</fullName>
    </recommendedName>
</protein>
<sequence length="417" mass="46884">MFVPFILLGNLMVIISVAKFKRLHIPTNYFLTSLAVADVLVAAALPFYALAELHHLNMGDSSLCIIVNRVLMTAGGVSVMTLAVNAYDRYTAIMNPLEYILIMTPRRIAVLVLICWIFSSFICWAPFVIGWYTSVPGEEEHHYNQLHKNARILFTGAIFVPSCILIVFFYWRMFLIARHHARAIAAVEHSVRRSLEARFVRKDTKYAKTIAVLIGVFLCCWLPFQICIVVDITHQVSSHRWLHNYLMLLAFLNSGVNPWVYAYKSVDFRSAYKNIFRLLCKQPAIPDERASSSVSSVSGPAATISRMRLNRVNSRVAASNMLRTLRREVGRTRVEYALDRRFSGPFRAGSTIGTLPDLLRVYAASPRHSSLVSTCIEEEPPSNINADSGCVTGDVEMTSYVIAFPVSEAVEHSTEVP</sequence>
<accession>A0A9D4FJ79</accession>
<dbReference type="PROSITE" id="PS50262">
    <property type="entry name" value="G_PROTEIN_RECEP_F1_2"/>
    <property type="match status" value="1"/>
</dbReference>
<reference evidence="11" key="1">
    <citation type="journal article" date="2019" name="bioRxiv">
        <title>The Genome of the Zebra Mussel, Dreissena polymorpha: A Resource for Invasive Species Research.</title>
        <authorList>
            <person name="McCartney M.A."/>
            <person name="Auch B."/>
            <person name="Kono T."/>
            <person name="Mallez S."/>
            <person name="Zhang Y."/>
            <person name="Obille A."/>
            <person name="Becker A."/>
            <person name="Abrahante J.E."/>
            <person name="Garbe J."/>
            <person name="Badalamenti J.P."/>
            <person name="Herman A."/>
            <person name="Mangelson H."/>
            <person name="Liachko I."/>
            <person name="Sullivan S."/>
            <person name="Sone E.D."/>
            <person name="Koren S."/>
            <person name="Silverstein K.A.T."/>
            <person name="Beckman K.B."/>
            <person name="Gohl D.M."/>
        </authorList>
    </citation>
    <scope>NUCLEOTIDE SEQUENCE</scope>
    <source>
        <strain evidence="11">Duluth1</strain>
        <tissue evidence="11">Whole animal</tissue>
    </source>
</reference>
<feature type="transmembrane region" description="Helical" evidence="9">
    <location>
        <begin position="108"/>
        <end position="132"/>
    </location>
</feature>
<evidence type="ECO:0000313" key="12">
    <source>
        <dbReference type="Proteomes" id="UP000828390"/>
    </source>
</evidence>
<dbReference type="InterPro" id="IPR017452">
    <property type="entry name" value="GPCR_Rhodpsn_7TM"/>
</dbReference>
<feature type="domain" description="G-protein coupled receptors family 1 profile" evidence="10">
    <location>
        <begin position="9"/>
        <end position="261"/>
    </location>
</feature>
<dbReference type="AlphaFoldDB" id="A0A9D4FJ79"/>
<keyword evidence="8" id="KW-0807">Transducer</keyword>
<dbReference type="GO" id="GO:0004930">
    <property type="term" value="F:G protein-coupled receptor activity"/>
    <property type="evidence" value="ECO:0007669"/>
    <property type="project" value="UniProtKB-KW"/>
</dbReference>
<feature type="transmembrane region" description="Helical" evidence="9">
    <location>
        <begin position="210"/>
        <end position="233"/>
    </location>
</feature>
<dbReference type="PRINTS" id="PR00237">
    <property type="entry name" value="GPCRRHODOPSN"/>
</dbReference>
<dbReference type="SMART" id="SM01381">
    <property type="entry name" value="7TM_GPCR_Srsx"/>
    <property type="match status" value="1"/>
</dbReference>
<evidence type="ECO:0000256" key="6">
    <source>
        <dbReference type="ARBA" id="ARBA00023136"/>
    </source>
</evidence>
<keyword evidence="12" id="KW-1185">Reference proteome</keyword>
<evidence type="ECO:0000256" key="2">
    <source>
        <dbReference type="ARBA" id="ARBA00022475"/>
    </source>
</evidence>
<organism evidence="11 12">
    <name type="scientific">Dreissena polymorpha</name>
    <name type="common">Zebra mussel</name>
    <name type="synonym">Mytilus polymorpha</name>
    <dbReference type="NCBI Taxonomy" id="45954"/>
    <lineage>
        <taxon>Eukaryota</taxon>
        <taxon>Metazoa</taxon>
        <taxon>Spiralia</taxon>
        <taxon>Lophotrochozoa</taxon>
        <taxon>Mollusca</taxon>
        <taxon>Bivalvia</taxon>
        <taxon>Autobranchia</taxon>
        <taxon>Heteroconchia</taxon>
        <taxon>Euheterodonta</taxon>
        <taxon>Imparidentia</taxon>
        <taxon>Neoheterodontei</taxon>
        <taxon>Myida</taxon>
        <taxon>Dreissenoidea</taxon>
        <taxon>Dreissenidae</taxon>
        <taxon>Dreissena</taxon>
    </lineage>
</organism>
<keyword evidence="2" id="KW-1003">Cell membrane</keyword>
<gene>
    <name evidence="11" type="ORF">DPMN_153454</name>
</gene>
<dbReference type="PANTHER" id="PTHR24249:SF372">
    <property type="entry name" value="G-PROTEIN COUPLED RECEPTORS FAMILY 1 PROFILE DOMAIN-CONTAINING PROTEIN"/>
    <property type="match status" value="1"/>
</dbReference>
<keyword evidence="6 9" id="KW-0472">Membrane</keyword>
<keyword evidence="7" id="KW-0675">Receptor</keyword>
<dbReference type="PANTHER" id="PTHR24249">
    <property type="entry name" value="HISTAMINE RECEPTOR-RELATED G-PROTEIN COUPLED RECEPTOR"/>
    <property type="match status" value="1"/>
</dbReference>
<dbReference type="Gene3D" id="1.20.1070.10">
    <property type="entry name" value="Rhodopsin 7-helix transmembrane proteins"/>
    <property type="match status" value="1"/>
</dbReference>
<reference evidence="11" key="2">
    <citation type="submission" date="2020-11" db="EMBL/GenBank/DDBJ databases">
        <authorList>
            <person name="McCartney M.A."/>
            <person name="Auch B."/>
            <person name="Kono T."/>
            <person name="Mallez S."/>
            <person name="Becker A."/>
            <person name="Gohl D.M."/>
            <person name="Silverstein K.A.T."/>
            <person name="Koren S."/>
            <person name="Bechman K.B."/>
            <person name="Herman A."/>
            <person name="Abrahante J.E."/>
            <person name="Garbe J."/>
        </authorList>
    </citation>
    <scope>NUCLEOTIDE SEQUENCE</scope>
    <source>
        <strain evidence="11">Duluth1</strain>
        <tissue evidence="11">Whole animal</tissue>
    </source>
</reference>
<feature type="transmembrane region" description="Helical" evidence="9">
    <location>
        <begin position="29"/>
        <end position="50"/>
    </location>
</feature>
<dbReference type="InterPro" id="IPR050569">
    <property type="entry name" value="TAAR"/>
</dbReference>
<name>A0A9D4FJ79_DREPO</name>
<evidence type="ECO:0000256" key="3">
    <source>
        <dbReference type="ARBA" id="ARBA00022692"/>
    </source>
</evidence>
<comment type="caution">
    <text evidence="11">The sequence shown here is derived from an EMBL/GenBank/DDBJ whole genome shotgun (WGS) entry which is preliminary data.</text>
</comment>
<dbReference type="EMBL" id="JAIWYP010000007">
    <property type="protein sequence ID" value="KAH3799838.1"/>
    <property type="molecule type" value="Genomic_DNA"/>
</dbReference>
<keyword evidence="5" id="KW-0297">G-protein coupled receptor</keyword>
<keyword evidence="3 9" id="KW-0812">Transmembrane</keyword>
<feature type="transmembrane region" description="Helical" evidence="9">
    <location>
        <begin position="152"/>
        <end position="171"/>
    </location>
</feature>
<evidence type="ECO:0000256" key="4">
    <source>
        <dbReference type="ARBA" id="ARBA00022989"/>
    </source>
</evidence>
<evidence type="ECO:0000259" key="10">
    <source>
        <dbReference type="PROSITE" id="PS50262"/>
    </source>
</evidence>
<keyword evidence="4 9" id="KW-1133">Transmembrane helix</keyword>
<evidence type="ECO:0000256" key="9">
    <source>
        <dbReference type="SAM" id="Phobius"/>
    </source>
</evidence>
<proteinExistence type="predicted"/>
<dbReference type="InterPro" id="IPR000276">
    <property type="entry name" value="GPCR_Rhodpsn"/>
</dbReference>
<evidence type="ECO:0000256" key="8">
    <source>
        <dbReference type="ARBA" id="ARBA00023224"/>
    </source>
</evidence>
<evidence type="ECO:0000313" key="11">
    <source>
        <dbReference type="EMBL" id="KAH3799838.1"/>
    </source>
</evidence>
<dbReference type="Pfam" id="PF00001">
    <property type="entry name" value="7tm_1"/>
    <property type="match status" value="1"/>
</dbReference>
<feature type="transmembrane region" description="Helical" evidence="9">
    <location>
        <begin position="70"/>
        <end position="87"/>
    </location>
</feature>
<dbReference type="OrthoDB" id="10042731at2759"/>
<evidence type="ECO:0000256" key="7">
    <source>
        <dbReference type="ARBA" id="ARBA00023170"/>
    </source>
</evidence>
<evidence type="ECO:0000256" key="1">
    <source>
        <dbReference type="ARBA" id="ARBA00004651"/>
    </source>
</evidence>
<feature type="transmembrane region" description="Helical" evidence="9">
    <location>
        <begin position="245"/>
        <end position="263"/>
    </location>
</feature>
<dbReference type="GO" id="GO:0005886">
    <property type="term" value="C:plasma membrane"/>
    <property type="evidence" value="ECO:0007669"/>
    <property type="project" value="UniProtKB-SubCell"/>
</dbReference>